<dbReference type="OrthoDB" id="8062037at2759"/>
<reference evidence="2" key="1">
    <citation type="journal article" date="2020" name="Stud. Mycol.">
        <title>101 Dothideomycetes genomes: a test case for predicting lifestyles and emergence of pathogens.</title>
        <authorList>
            <person name="Haridas S."/>
            <person name="Albert R."/>
            <person name="Binder M."/>
            <person name="Bloem J."/>
            <person name="Labutti K."/>
            <person name="Salamov A."/>
            <person name="Andreopoulos B."/>
            <person name="Baker S."/>
            <person name="Barry K."/>
            <person name="Bills G."/>
            <person name="Bluhm B."/>
            <person name="Cannon C."/>
            <person name="Castanera R."/>
            <person name="Culley D."/>
            <person name="Daum C."/>
            <person name="Ezra D."/>
            <person name="Gonzalez J."/>
            <person name="Henrissat B."/>
            <person name="Kuo A."/>
            <person name="Liang C."/>
            <person name="Lipzen A."/>
            <person name="Lutzoni F."/>
            <person name="Magnuson J."/>
            <person name="Mondo S."/>
            <person name="Nolan M."/>
            <person name="Ohm R."/>
            <person name="Pangilinan J."/>
            <person name="Park H.-J."/>
            <person name="Ramirez L."/>
            <person name="Alfaro M."/>
            <person name="Sun H."/>
            <person name="Tritt A."/>
            <person name="Yoshinaga Y."/>
            <person name="Zwiers L.-H."/>
            <person name="Turgeon B."/>
            <person name="Goodwin S."/>
            <person name="Spatafora J."/>
            <person name="Crous P."/>
            <person name="Grigoriev I."/>
        </authorList>
    </citation>
    <scope>NUCLEOTIDE SEQUENCE</scope>
    <source>
        <strain evidence="2">CBS 125425</strain>
    </source>
</reference>
<feature type="region of interest" description="Disordered" evidence="1">
    <location>
        <begin position="270"/>
        <end position="293"/>
    </location>
</feature>
<proteinExistence type="predicted"/>
<sequence length="411" mass="46441">MANVPSSDSPRLPVVSAPKSRQEEFLDRLEPVPIDSVCSNSPKCPYCWKPHGEPDEGLDNAEQPVRFVCGHVYGEHCAKHIMFPLPQHTQTELQPLTFEPGSRGDDLGCLLSRFCLVTSPIHQHKHSLRFMKNLCHELLRGNAIRSMSIMGRFWSGVILFILNRPNELLSVEFFENAVVYNAIEKSGKADFQTSQEPFEQLEMDKETLLELQPADEKFLLLQQTLLFAAHEKAQIKRRRELEKQYESRVEAVSQALAQVHVAYLQLGKADAQSRPAKRSKTEPAETKYTNPSSGHSKKLCGRALYLSKIMHVEDLHLNHCDFPFPPALLSYSEDKDGAEDVSENDNVSEDSEEFAGIFLIKRSYENFTDVQPGPLKTIGWRKEVAATNYCPLCRTILFVKDRQAGSPGSDI</sequence>
<evidence type="ECO:0000313" key="2">
    <source>
        <dbReference type="EMBL" id="KAF2727404.1"/>
    </source>
</evidence>
<evidence type="ECO:0000313" key="3">
    <source>
        <dbReference type="Proteomes" id="UP000799444"/>
    </source>
</evidence>
<keyword evidence="3" id="KW-1185">Reference proteome</keyword>
<gene>
    <name evidence="2" type="ORF">EJ04DRAFT_557409</name>
</gene>
<evidence type="ECO:0000256" key="1">
    <source>
        <dbReference type="SAM" id="MobiDB-lite"/>
    </source>
</evidence>
<protein>
    <submittedName>
        <fullName evidence="2">Uncharacterized protein</fullName>
    </submittedName>
</protein>
<accession>A0A9P4QJ43</accession>
<dbReference type="Proteomes" id="UP000799444">
    <property type="component" value="Unassembled WGS sequence"/>
</dbReference>
<dbReference type="AlphaFoldDB" id="A0A9P4QJ43"/>
<comment type="caution">
    <text evidence="2">The sequence shown here is derived from an EMBL/GenBank/DDBJ whole genome shotgun (WGS) entry which is preliminary data.</text>
</comment>
<name>A0A9P4QJ43_9PLEO</name>
<dbReference type="EMBL" id="ML996334">
    <property type="protein sequence ID" value="KAF2727404.1"/>
    <property type="molecule type" value="Genomic_DNA"/>
</dbReference>
<feature type="region of interest" description="Disordered" evidence="1">
    <location>
        <begin position="1"/>
        <end position="21"/>
    </location>
</feature>
<organism evidence="2 3">
    <name type="scientific">Polyplosphaeria fusca</name>
    <dbReference type="NCBI Taxonomy" id="682080"/>
    <lineage>
        <taxon>Eukaryota</taxon>
        <taxon>Fungi</taxon>
        <taxon>Dikarya</taxon>
        <taxon>Ascomycota</taxon>
        <taxon>Pezizomycotina</taxon>
        <taxon>Dothideomycetes</taxon>
        <taxon>Pleosporomycetidae</taxon>
        <taxon>Pleosporales</taxon>
        <taxon>Tetraplosphaeriaceae</taxon>
        <taxon>Polyplosphaeria</taxon>
    </lineage>
</organism>